<dbReference type="InterPro" id="IPR015323">
    <property type="entry name" value="FlavoCytC_S_DH_flav-bd"/>
</dbReference>
<dbReference type="GO" id="GO:0050660">
    <property type="term" value="F:flavin adenine dinucleotide binding"/>
    <property type="evidence" value="ECO:0007669"/>
    <property type="project" value="InterPro"/>
</dbReference>
<dbReference type="InterPro" id="IPR049386">
    <property type="entry name" value="FCSD_central"/>
</dbReference>
<feature type="domain" description="Flavocytochrome c sulphide dehydrogenase flavin-binding" evidence="4">
    <location>
        <begin position="363"/>
        <end position="432"/>
    </location>
</feature>
<organism evidence="6 7">
    <name type="scientific">Solemya pervernicosa gill symbiont</name>
    <dbReference type="NCBI Taxonomy" id="642797"/>
    <lineage>
        <taxon>Bacteria</taxon>
        <taxon>Pseudomonadati</taxon>
        <taxon>Pseudomonadota</taxon>
        <taxon>Gammaproteobacteria</taxon>
        <taxon>sulfur-oxidizing symbionts</taxon>
    </lineage>
</organism>
<evidence type="ECO:0000259" key="4">
    <source>
        <dbReference type="Pfam" id="PF09242"/>
    </source>
</evidence>
<keyword evidence="2" id="KW-0274">FAD</keyword>
<keyword evidence="1" id="KW-0285">Flavoprotein</keyword>
<evidence type="ECO:0000259" key="3">
    <source>
        <dbReference type="Pfam" id="PF07992"/>
    </source>
</evidence>
<dbReference type="InterPro" id="IPR036188">
    <property type="entry name" value="FAD/NAD-bd_sf"/>
</dbReference>
<dbReference type="GO" id="GO:0016491">
    <property type="term" value="F:oxidoreductase activity"/>
    <property type="evidence" value="ECO:0007669"/>
    <property type="project" value="InterPro"/>
</dbReference>
<dbReference type="InterPro" id="IPR052541">
    <property type="entry name" value="SQRD"/>
</dbReference>
<dbReference type="InterPro" id="IPR037092">
    <property type="entry name" value="FlavoCytC_S_DH_flav-bd_sf"/>
</dbReference>
<dbReference type="AlphaFoldDB" id="A0A1T2LAS4"/>
<proteinExistence type="predicted"/>
<gene>
    <name evidence="6" type="ORF">BOW53_01105</name>
</gene>
<dbReference type="OrthoDB" id="9802771at2"/>
<dbReference type="RefSeq" id="WP_078482234.1">
    <property type="nucleotide sequence ID" value="NZ_MPRL01000002.1"/>
</dbReference>
<accession>A0A1T2LAS4</accession>
<dbReference type="PANTHER" id="PTHR43755:SF1">
    <property type="entry name" value="FAD-DEPENDENT PYRIDINE NUCLEOTIDE-DISULPHIDE OXIDOREDUCTASE"/>
    <property type="match status" value="1"/>
</dbReference>
<dbReference type="SUPFAM" id="SSF55424">
    <property type="entry name" value="FAD/NAD-linked reductases, dimerisation (C-terminal) domain"/>
    <property type="match status" value="1"/>
</dbReference>
<feature type="domain" description="FAD/NAD(P)-binding" evidence="3">
    <location>
        <begin position="36"/>
        <end position="148"/>
    </location>
</feature>
<dbReference type="PROSITE" id="PS51318">
    <property type="entry name" value="TAT"/>
    <property type="match status" value="1"/>
</dbReference>
<dbReference type="InterPro" id="IPR023753">
    <property type="entry name" value="FAD/NAD-binding_dom"/>
</dbReference>
<dbReference type="PROSITE" id="PS51257">
    <property type="entry name" value="PROKAR_LIPOPROTEIN"/>
    <property type="match status" value="1"/>
</dbReference>
<dbReference type="Gene3D" id="3.90.760.10">
    <property type="entry name" value="Flavocytochrome c sulphide dehydrogenase, flavin-binding domain"/>
    <property type="match status" value="1"/>
</dbReference>
<dbReference type="Gene3D" id="3.50.50.60">
    <property type="entry name" value="FAD/NAD(P)-binding domain"/>
    <property type="match status" value="2"/>
</dbReference>
<evidence type="ECO:0000313" key="7">
    <source>
        <dbReference type="Proteomes" id="UP000191110"/>
    </source>
</evidence>
<dbReference type="FunFam" id="3.50.50.60:FF:000234">
    <property type="entry name" value="Flavocytochrome C sulfide dehydrogenase"/>
    <property type="match status" value="1"/>
</dbReference>
<comment type="caution">
    <text evidence="6">The sequence shown here is derived from an EMBL/GenBank/DDBJ whole genome shotgun (WGS) entry which is preliminary data.</text>
</comment>
<evidence type="ECO:0000313" key="6">
    <source>
        <dbReference type="EMBL" id="OOZ42207.1"/>
    </source>
</evidence>
<evidence type="ECO:0000259" key="5">
    <source>
        <dbReference type="Pfam" id="PF21706"/>
    </source>
</evidence>
<name>A0A1T2LAS4_9GAMM</name>
<dbReference type="PANTHER" id="PTHR43755">
    <property type="match status" value="1"/>
</dbReference>
<reference evidence="6 7" key="1">
    <citation type="submission" date="2016-11" db="EMBL/GenBank/DDBJ databases">
        <title>Mixed transmission modes and dynamic genome evolution in an obligate animal-bacterial symbiosis.</title>
        <authorList>
            <person name="Russell S.L."/>
            <person name="Corbett-Detig R.B."/>
            <person name="Cavanaugh C.M."/>
        </authorList>
    </citation>
    <scope>NUCLEOTIDE SEQUENCE [LARGE SCALE GENOMIC DNA]</scope>
    <source>
        <strain evidence="6">Sveles-Q1</strain>
    </source>
</reference>
<dbReference type="Pfam" id="PF09242">
    <property type="entry name" value="FCSD-flav_bind"/>
    <property type="match status" value="1"/>
</dbReference>
<dbReference type="Proteomes" id="UP000191110">
    <property type="component" value="Unassembled WGS sequence"/>
</dbReference>
<protein>
    <submittedName>
        <fullName evidence="6">Cytochrome C</fullName>
    </submittedName>
</protein>
<feature type="domain" description="Sulfide dehydrogenase [flavocytochrome c] flavoprotein chain central" evidence="5">
    <location>
        <begin position="166"/>
        <end position="286"/>
    </location>
</feature>
<dbReference type="EMBL" id="MPRL01000002">
    <property type="protein sequence ID" value="OOZ42207.1"/>
    <property type="molecule type" value="Genomic_DNA"/>
</dbReference>
<evidence type="ECO:0000256" key="1">
    <source>
        <dbReference type="ARBA" id="ARBA00022630"/>
    </source>
</evidence>
<dbReference type="SUPFAM" id="SSF51905">
    <property type="entry name" value="FAD/NAD(P)-binding domain"/>
    <property type="match status" value="2"/>
</dbReference>
<dbReference type="Pfam" id="PF21706">
    <property type="entry name" value="FCSD_central"/>
    <property type="match status" value="1"/>
</dbReference>
<keyword evidence="7" id="KW-1185">Reference proteome</keyword>
<dbReference type="InterPro" id="IPR006311">
    <property type="entry name" value="TAT_signal"/>
</dbReference>
<sequence length="433" mass="46368">MSNFNRRDFLKISGGLAVGATVVGCATNLGGAAKARVVVVGGGVGGATAAKYLRMMDPAIHVTLIEPNKHYHTCFMSNEVLSGDRSIKDIEFGYAGLAGHGVNIVHDTVTGIDAEKRMVKTADGDSFMYDRCIVSPGISFTWGAIEGYDAKVAEKIPHAWKAGPQTVTLRKQLEAMRNGGTVVIAAPTNPFRCPPGPYERASLIAKYLKTHKPKSKIIILDPKDKFAKKGLFTQGWKRLYGYGTDNSLIEWVGGAAGGKVESVEANNMVINSQVESIKADVMNVIPPQKAGKIAFSAGLVNKKGWCPVDVATFESHIHKGVHVLGDASIATKMPKSGYSANIQAKACASAIVAMLNEKEPGVPSYQNTCYSIVGENYGISVGMIYKYSKAKNLVTPIKGSGGVTPKDASMETLKREAHYAHGWFDNITHDIFG</sequence>
<dbReference type="Pfam" id="PF07992">
    <property type="entry name" value="Pyr_redox_2"/>
    <property type="match status" value="1"/>
</dbReference>
<dbReference type="InterPro" id="IPR016156">
    <property type="entry name" value="FAD/NAD-linked_Rdtase_dimer_sf"/>
</dbReference>
<evidence type="ECO:0000256" key="2">
    <source>
        <dbReference type="ARBA" id="ARBA00022827"/>
    </source>
</evidence>